<dbReference type="Pfam" id="PF20457">
    <property type="entry name" value="DUF6710"/>
    <property type="match status" value="1"/>
</dbReference>
<organism evidence="1 2">
    <name type="scientific">Lactococcus lactis</name>
    <dbReference type="NCBI Taxonomy" id="1358"/>
    <lineage>
        <taxon>Bacteria</taxon>
        <taxon>Bacillati</taxon>
        <taxon>Bacillota</taxon>
        <taxon>Bacilli</taxon>
        <taxon>Lactobacillales</taxon>
        <taxon>Streptococcaceae</taxon>
        <taxon>Lactococcus</taxon>
    </lineage>
</organism>
<proteinExistence type="predicted"/>
<name>A0AAP8E1N5_9LACT</name>
<comment type="caution">
    <text evidence="1">The sequence shown here is derived from an EMBL/GenBank/DDBJ whole genome shotgun (WGS) entry which is preliminary data.</text>
</comment>
<gene>
    <name evidence="1" type="ORF">BW154_06910</name>
</gene>
<dbReference type="EMBL" id="MTJS01000002">
    <property type="protein sequence ID" value="PFG89200.1"/>
    <property type="molecule type" value="Genomic_DNA"/>
</dbReference>
<dbReference type="InterPro" id="IPR046556">
    <property type="entry name" value="DUF6710"/>
</dbReference>
<reference evidence="1" key="2">
    <citation type="journal article" date="2018" name="Food Control">
        <title>Characterization of Lactococcus lactis isolates from herbs, fruits and vegetables for use as biopreservatives against Listeria monocytogenes in cheese.</title>
        <authorList>
            <person name="Ho V."/>
            <person name="Lo R."/>
            <person name="Bansal N."/>
            <person name="Turner M.S."/>
        </authorList>
    </citation>
    <scope>NUCLEOTIDE SEQUENCE</scope>
    <source>
        <strain evidence="1">537</strain>
    </source>
</reference>
<dbReference type="AlphaFoldDB" id="A0AAP8E1N5"/>
<protein>
    <submittedName>
        <fullName evidence="1">Uncharacterized protein</fullName>
    </submittedName>
</protein>
<evidence type="ECO:0000313" key="2">
    <source>
        <dbReference type="Proteomes" id="UP000225275"/>
    </source>
</evidence>
<evidence type="ECO:0000313" key="1">
    <source>
        <dbReference type="EMBL" id="PFG89200.1"/>
    </source>
</evidence>
<dbReference type="Proteomes" id="UP000225275">
    <property type="component" value="Unassembled WGS sequence"/>
</dbReference>
<reference evidence="1" key="1">
    <citation type="submission" date="2017-01" db="EMBL/GenBank/DDBJ databases">
        <authorList>
            <person name="Lo R."/>
        </authorList>
    </citation>
    <scope>NUCLEOTIDE SEQUENCE</scope>
    <source>
        <strain evidence="1">537</strain>
    </source>
</reference>
<accession>A0AAP8E1N5</accession>
<sequence>MQKGFLDAPVKLFPIYQPRCINCYKDKQYFFASHPIKLKDIEPTRVNIGVIPTLSPIWNADRLKRTLSNITVLGDNSFKFQPLNHMAKILSPFDIVLFGNGNHSSCAGIFEPKADIFIEEIIDFSSWYEEIYFDGTCFRHKCGKKLFYPIHNNIGIIFEIGRLIGKYNINLFNYVISNDD</sequence>